<dbReference type="NCBIfam" id="NF006618">
    <property type="entry name" value="PRK09185.1"/>
    <property type="match status" value="1"/>
</dbReference>
<dbReference type="InterPro" id="IPR016039">
    <property type="entry name" value="Thiolase-like"/>
</dbReference>
<proteinExistence type="inferred from homology"/>
<evidence type="ECO:0000313" key="7">
    <source>
        <dbReference type="Proteomes" id="UP001524499"/>
    </source>
</evidence>
<keyword evidence="7" id="KW-1185">Reference proteome</keyword>
<dbReference type="EC" id="2.3.1.179" evidence="6"/>
<evidence type="ECO:0000256" key="4">
    <source>
        <dbReference type="RuleBase" id="RU003694"/>
    </source>
</evidence>
<dbReference type="PANTHER" id="PTHR11712">
    <property type="entry name" value="POLYKETIDE SYNTHASE-RELATED"/>
    <property type="match status" value="1"/>
</dbReference>
<dbReference type="PANTHER" id="PTHR11712:SF320">
    <property type="entry name" value="BETA-KETOACYL SYNTHASE"/>
    <property type="match status" value="1"/>
</dbReference>
<sequence length="389" mass="40427">MYLHDLGIICALGSGKAEVLSTWFSGRPSQAEPPVWLKSSVPALGVIGDLPPVPPALQRYACRNNRLLMAALSQMDSAVQAAMRRFGRSRIGAVLGTSTSGIAEGEAAVRQFHSDGRLPAGYDYKQQELGGAVEFLTRYLDIRGPAYTVSTTCSSSANALAAARRLLSLDLCDAVIVGGGDALCHTTLQGFSALGALSGTRCNPFSKNRDGTVIGEGAALFLMSREPAPIALLGVGVSADAYHISAPRPDGSGACAAMRAALADAGLLPAQVDYINLHGTATLQNDAMESRAVAQLFGSATPCGSSKPASGHCLGAAGAIEAGLCWLLLSGLNGEQRLPAHLWDGEADPDLSPLGFVGLDMPKPKRLQYCQSNSFSFGGNNVSLLIGRR</sequence>
<dbReference type="InterPro" id="IPR014031">
    <property type="entry name" value="Ketoacyl_synth_C"/>
</dbReference>
<keyword evidence="3 4" id="KW-0808">Transferase</keyword>
<dbReference type="Pfam" id="PF02801">
    <property type="entry name" value="Ketoacyl-synt_C"/>
    <property type="match status" value="1"/>
</dbReference>
<accession>A0ABT1TIY2</accession>
<comment type="pathway">
    <text evidence="1">Lipid metabolism.</text>
</comment>
<dbReference type="Proteomes" id="UP001524499">
    <property type="component" value="Unassembled WGS sequence"/>
</dbReference>
<dbReference type="InterPro" id="IPR014030">
    <property type="entry name" value="Ketoacyl_synth_N"/>
</dbReference>
<dbReference type="PROSITE" id="PS52004">
    <property type="entry name" value="KS3_2"/>
    <property type="match status" value="1"/>
</dbReference>
<evidence type="ECO:0000256" key="3">
    <source>
        <dbReference type="ARBA" id="ARBA00022679"/>
    </source>
</evidence>
<comment type="similarity">
    <text evidence="2 4">Belongs to the thiolase-like superfamily. Beta-ketoacyl-ACP synthases family.</text>
</comment>
<dbReference type="GO" id="GO:0004315">
    <property type="term" value="F:3-oxoacyl-[acyl-carrier-protein] synthase activity"/>
    <property type="evidence" value="ECO:0007669"/>
    <property type="project" value="UniProtKB-EC"/>
</dbReference>
<protein>
    <submittedName>
        <fullName evidence="6">Beta-ketoacyl-ACP synthase</fullName>
        <ecNumber evidence="6">2.3.1.179</ecNumber>
    </submittedName>
</protein>
<dbReference type="Gene3D" id="3.40.47.10">
    <property type="match status" value="2"/>
</dbReference>
<comment type="caution">
    <text evidence="6">The sequence shown here is derived from an EMBL/GenBank/DDBJ whole genome shotgun (WGS) entry which is preliminary data.</text>
</comment>
<dbReference type="InterPro" id="IPR000794">
    <property type="entry name" value="Beta-ketoacyl_synthase"/>
</dbReference>
<evidence type="ECO:0000256" key="1">
    <source>
        <dbReference type="ARBA" id="ARBA00005189"/>
    </source>
</evidence>
<evidence type="ECO:0000313" key="6">
    <source>
        <dbReference type="EMBL" id="MCQ8105405.1"/>
    </source>
</evidence>
<keyword evidence="6" id="KW-0012">Acyltransferase</keyword>
<dbReference type="SMART" id="SM00825">
    <property type="entry name" value="PKS_KS"/>
    <property type="match status" value="1"/>
</dbReference>
<dbReference type="EMBL" id="JANIBJ010000029">
    <property type="protein sequence ID" value="MCQ8105405.1"/>
    <property type="molecule type" value="Genomic_DNA"/>
</dbReference>
<name>A0ABT1TIY2_9GAMM</name>
<dbReference type="Pfam" id="PF00109">
    <property type="entry name" value="ketoacyl-synt"/>
    <property type="match status" value="1"/>
</dbReference>
<reference evidence="6 7" key="1">
    <citation type="submission" date="2022-07" db="EMBL/GenBank/DDBJ databases">
        <title>Methylomonas rivi sp. nov., Methylomonas rosea sp. nov., Methylomonas aureus sp. nov. and Methylomonas subterranea sp. nov., four novel methanotrophs isolated from a freshwater creek and the deep terrestrial subsurface.</title>
        <authorList>
            <person name="Abin C."/>
            <person name="Sankaranarayanan K."/>
            <person name="Garner C."/>
            <person name="Sindelar R."/>
            <person name="Kotary K."/>
            <person name="Garner R."/>
            <person name="Barclay S."/>
            <person name="Lawson P."/>
            <person name="Krumholz L."/>
        </authorList>
    </citation>
    <scope>NUCLEOTIDE SEQUENCE [LARGE SCALE GENOMIC DNA]</scope>
    <source>
        <strain evidence="6 7">SURF-2</strain>
    </source>
</reference>
<evidence type="ECO:0000259" key="5">
    <source>
        <dbReference type="PROSITE" id="PS52004"/>
    </source>
</evidence>
<dbReference type="InterPro" id="IPR020841">
    <property type="entry name" value="PKS_Beta-ketoAc_synthase_dom"/>
</dbReference>
<gene>
    <name evidence="6" type="ORF">NP590_14915</name>
</gene>
<evidence type="ECO:0000256" key="2">
    <source>
        <dbReference type="ARBA" id="ARBA00008467"/>
    </source>
</evidence>
<feature type="domain" description="Ketosynthase family 3 (KS3)" evidence="5">
    <location>
        <begin position="1"/>
        <end position="388"/>
    </location>
</feature>
<organism evidence="6 7">
    <name type="scientific">Methylomonas subterranea</name>
    <dbReference type="NCBI Taxonomy" id="2952225"/>
    <lineage>
        <taxon>Bacteria</taxon>
        <taxon>Pseudomonadati</taxon>
        <taxon>Pseudomonadota</taxon>
        <taxon>Gammaproteobacteria</taxon>
        <taxon>Methylococcales</taxon>
        <taxon>Methylococcaceae</taxon>
        <taxon>Methylomonas</taxon>
    </lineage>
</organism>
<dbReference type="RefSeq" id="WP_256603364.1">
    <property type="nucleotide sequence ID" value="NZ_JANIBJ010000029.1"/>
</dbReference>
<dbReference type="SUPFAM" id="SSF53901">
    <property type="entry name" value="Thiolase-like"/>
    <property type="match status" value="2"/>
</dbReference>